<gene>
    <name evidence="5" type="ORF">F7732_18725</name>
</gene>
<dbReference type="PROSITE" id="PS50949">
    <property type="entry name" value="HTH_GNTR"/>
    <property type="match status" value="1"/>
</dbReference>
<comment type="caution">
    <text evidence="5">The sequence shown here is derived from an EMBL/GenBank/DDBJ whole genome shotgun (WGS) entry which is preliminary data.</text>
</comment>
<evidence type="ECO:0000313" key="5">
    <source>
        <dbReference type="EMBL" id="KAB2330680.1"/>
    </source>
</evidence>
<evidence type="ECO:0000256" key="1">
    <source>
        <dbReference type="ARBA" id="ARBA00023015"/>
    </source>
</evidence>
<dbReference type="Proteomes" id="UP000441354">
    <property type="component" value="Unassembled WGS sequence"/>
</dbReference>
<evidence type="ECO:0000256" key="3">
    <source>
        <dbReference type="ARBA" id="ARBA00023163"/>
    </source>
</evidence>
<dbReference type="PANTHER" id="PTHR38445:SF7">
    <property type="entry name" value="GNTR-FAMILY TRANSCRIPTIONAL REGULATOR"/>
    <property type="match status" value="1"/>
</dbReference>
<reference evidence="5 6" key="1">
    <citation type="journal article" date="2014" name="Arch. Microbiol.">
        <title>Bacillus mesophilum sp. nov., strain IITR-54T, a novel 4-chlorobiphenyl dechlorinating bacterium.</title>
        <authorList>
            <person name="Manickam N."/>
            <person name="Singh N.K."/>
            <person name="Bajaj A."/>
            <person name="Kumar R.M."/>
            <person name="Kaur G."/>
            <person name="Kaur N."/>
            <person name="Bala M."/>
            <person name="Kumar A."/>
            <person name="Mayilraj S."/>
        </authorList>
    </citation>
    <scope>NUCLEOTIDE SEQUENCE [LARGE SCALE GENOMIC DNA]</scope>
    <source>
        <strain evidence="5 6">IITR-54</strain>
    </source>
</reference>
<dbReference type="Pfam" id="PF00392">
    <property type="entry name" value="GntR"/>
    <property type="match status" value="1"/>
</dbReference>
<dbReference type="SUPFAM" id="SSF46785">
    <property type="entry name" value="Winged helix' DNA-binding domain"/>
    <property type="match status" value="1"/>
</dbReference>
<keyword evidence="6" id="KW-1185">Reference proteome</keyword>
<dbReference type="PANTHER" id="PTHR38445">
    <property type="entry name" value="HTH-TYPE TRANSCRIPTIONAL REPRESSOR YTRA"/>
    <property type="match status" value="1"/>
</dbReference>
<organism evidence="5 6">
    <name type="scientific">Bacillus mesophilum</name>
    <dbReference type="NCBI Taxonomy" id="1071718"/>
    <lineage>
        <taxon>Bacteria</taxon>
        <taxon>Bacillati</taxon>
        <taxon>Bacillota</taxon>
        <taxon>Bacilli</taxon>
        <taxon>Bacillales</taxon>
        <taxon>Bacillaceae</taxon>
        <taxon>Bacillus</taxon>
    </lineage>
</organism>
<dbReference type="AlphaFoldDB" id="A0A7V7UU34"/>
<dbReference type="CDD" id="cd07377">
    <property type="entry name" value="WHTH_GntR"/>
    <property type="match status" value="1"/>
</dbReference>
<evidence type="ECO:0000256" key="2">
    <source>
        <dbReference type="ARBA" id="ARBA00023125"/>
    </source>
</evidence>
<protein>
    <submittedName>
        <fullName evidence="5">GntR family transcriptional regulator</fullName>
    </submittedName>
</protein>
<dbReference type="EMBL" id="WBOT01000007">
    <property type="protein sequence ID" value="KAB2330680.1"/>
    <property type="molecule type" value="Genomic_DNA"/>
</dbReference>
<dbReference type="GO" id="GO:0003677">
    <property type="term" value="F:DNA binding"/>
    <property type="evidence" value="ECO:0007669"/>
    <property type="project" value="UniProtKB-KW"/>
</dbReference>
<feature type="domain" description="HTH gntR-type" evidence="4">
    <location>
        <begin position="11"/>
        <end position="79"/>
    </location>
</feature>
<evidence type="ECO:0000259" key="4">
    <source>
        <dbReference type="PROSITE" id="PS50949"/>
    </source>
</evidence>
<keyword evidence="1" id="KW-0805">Transcription regulation</keyword>
<proteinExistence type="predicted"/>
<keyword evidence="3" id="KW-0804">Transcription</keyword>
<name>A0A7V7UU34_9BACI</name>
<sequence>MQIIISNSSKQPIYEQIYEQLKTSITSNELKAGQSLPSMRQLAKDLNVSLITTKRAYEELEKTGFIYSIVGKGSFVSEQNSEMVKEATMKGIEEQLLTAIRNSKDIGISLTELKELLTILYREEE</sequence>
<dbReference type="RefSeq" id="WP_151575608.1">
    <property type="nucleotide sequence ID" value="NZ_WBOT01000007.1"/>
</dbReference>
<dbReference type="InterPro" id="IPR036388">
    <property type="entry name" value="WH-like_DNA-bd_sf"/>
</dbReference>
<evidence type="ECO:0000313" key="6">
    <source>
        <dbReference type="Proteomes" id="UP000441354"/>
    </source>
</evidence>
<dbReference type="InterPro" id="IPR036390">
    <property type="entry name" value="WH_DNA-bd_sf"/>
</dbReference>
<dbReference type="SMART" id="SM00345">
    <property type="entry name" value="HTH_GNTR"/>
    <property type="match status" value="1"/>
</dbReference>
<accession>A0A7V7UU34</accession>
<dbReference type="GO" id="GO:0003700">
    <property type="term" value="F:DNA-binding transcription factor activity"/>
    <property type="evidence" value="ECO:0007669"/>
    <property type="project" value="InterPro"/>
</dbReference>
<dbReference type="InterPro" id="IPR000524">
    <property type="entry name" value="Tscrpt_reg_HTH_GntR"/>
</dbReference>
<dbReference type="OrthoDB" id="9801546at2"/>
<dbReference type="Gene3D" id="1.10.10.10">
    <property type="entry name" value="Winged helix-like DNA-binding domain superfamily/Winged helix DNA-binding domain"/>
    <property type="match status" value="1"/>
</dbReference>
<keyword evidence="2" id="KW-0238">DNA-binding</keyword>